<dbReference type="Proteomes" id="UP000192257">
    <property type="component" value="Unassembled WGS sequence"/>
</dbReference>
<dbReference type="InterPro" id="IPR039308">
    <property type="entry name" value="GAS8"/>
</dbReference>
<accession>A0A1X0P612</accession>
<dbReference type="GO" id="GO:0031267">
    <property type="term" value="F:small GTPase binding"/>
    <property type="evidence" value="ECO:0007669"/>
    <property type="project" value="InterPro"/>
</dbReference>
<proteinExistence type="predicted"/>
<evidence type="ECO:0000256" key="2">
    <source>
        <dbReference type="SAM" id="MobiDB-lite"/>
    </source>
</evidence>
<reference evidence="4 5" key="1">
    <citation type="submission" date="2017-03" db="EMBL/GenBank/DDBJ databases">
        <title>An alternative strategy for trypanosome survival in the mammalian bloodstream revealed through genome and transcriptome analysis of the ubiquitous bovine parasite Trypanosoma (Megatrypanum) theileri.</title>
        <authorList>
            <person name="Kelly S."/>
            <person name="Ivens A."/>
            <person name="Mott A."/>
            <person name="O'Neill E."/>
            <person name="Emms D."/>
            <person name="Macleod O."/>
            <person name="Voorheis P."/>
            <person name="Matthews J."/>
            <person name="Matthews K."/>
            <person name="Carrington M."/>
        </authorList>
    </citation>
    <scope>NUCLEOTIDE SEQUENCE [LARGE SCALE GENOMIC DNA]</scope>
    <source>
        <strain evidence="4">Edinburgh</strain>
    </source>
</reference>
<feature type="region of interest" description="Disordered" evidence="2">
    <location>
        <begin position="1"/>
        <end position="49"/>
    </location>
</feature>
<dbReference type="GO" id="GO:0005794">
    <property type="term" value="C:Golgi apparatus"/>
    <property type="evidence" value="ECO:0007669"/>
    <property type="project" value="TreeGrafter"/>
</dbReference>
<dbReference type="VEuPathDB" id="TriTrypDB:TM35_000045290"/>
<keyword evidence="5" id="KW-1185">Reference proteome</keyword>
<dbReference type="GeneID" id="39982503"/>
<dbReference type="OrthoDB" id="767661at2759"/>
<dbReference type="Pfam" id="PF13851">
    <property type="entry name" value="GAS"/>
    <property type="match status" value="1"/>
</dbReference>
<comment type="caution">
    <text evidence="4">The sequence shown here is derived from an EMBL/GenBank/DDBJ whole genome shotgun (WGS) entry which is preliminary data.</text>
</comment>
<dbReference type="RefSeq" id="XP_028886381.1">
    <property type="nucleotide sequence ID" value="XM_029022723.1"/>
</dbReference>
<dbReference type="GO" id="GO:0008017">
    <property type="term" value="F:microtubule binding"/>
    <property type="evidence" value="ECO:0007669"/>
    <property type="project" value="InterPro"/>
</dbReference>
<evidence type="ECO:0000313" key="5">
    <source>
        <dbReference type="Proteomes" id="UP000192257"/>
    </source>
</evidence>
<evidence type="ECO:0000259" key="3">
    <source>
        <dbReference type="Pfam" id="PF13851"/>
    </source>
</evidence>
<dbReference type="PANTHER" id="PTHR31543:SF2">
    <property type="entry name" value="PROTEIN, PUTATIVE-RELATED"/>
    <property type="match status" value="1"/>
</dbReference>
<dbReference type="PANTHER" id="PTHR31543">
    <property type="entry name" value="DYNEIN REGULATORY COMPLEX SUBUNIT 4"/>
    <property type="match status" value="1"/>
</dbReference>
<protein>
    <submittedName>
        <fullName evidence="4">Putative trypanin-related protein</fullName>
    </submittedName>
</protein>
<dbReference type="AlphaFoldDB" id="A0A1X0P612"/>
<name>A0A1X0P612_9TRYP</name>
<evidence type="ECO:0000256" key="1">
    <source>
        <dbReference type="SAM" id="Coils"/>
    </source>
</evidence>
<dbReference type="GO" id="GO:0031514">
    <property type="term" value="C:motile cilium"/>
    <property type="evidence" value="ECO:0007669"/>
    <property type="project" value="InterPro"/>
</dbReference>
<evidence type="ECO:0000313" key="4">
    <source>
        <dbReference type="EMBL" id="ORC92315.1"/>
    </source>
</evidence>
<keyword evidence="1" id="KW-0175">Coiled coil</keyword>
<organism evidence="4 5">
    <name type="scientific">Trypanosoma theileri</name>
    <dbReference type="NCBI Taxonomy" id="67003"/>
    <lineage>
        <taxon>Eukaryota</taxon>
        <taxon>Discoba</taxon>
        <taxon>Euglenozoa</taxon>
        <taxon>Kinetoplastea</taxon>
        <taxon>Metakinetoplastina</taxon>
        <taxon>Trypanosomatida</taxon>
        <taxon>Trypanosomatidae</taxon>
        <taxon>Trypanosoma</taxon>
    </lineage>
</organism>
<dbReference type="EMBL" id="NBCO01000004">
    <property type="protein sequence ID" value="ORC92315.1"/>
    <property type="molecule type" value="Genomic_DNA"/>
</dbReference>
<feature type="domain" description="Growth arrest-specific protein 8" evidence="3">
    <location>
        <begin position="237"/>
        <end position="436"/>
    </location>
</feature>
<sequence length="473" mass="55723">MPPKKKPAAAAGPKAKQATGDAKNKKKSTGPSNTDVAVAPPPPPPPDGRELWLATDALQKTKAMRNYFQLERDRIIAFWEISKKQLEELKTLLREREHEKAETEERHEVEKKVFKQKIRHMMYEHQLQLAEMTGEAERTLAIREEEYRQRERNAGSEIRDVKLILREQENEQREMASALAASHDKAIAEQQVSFERKMKEMHLMYEKKTKDLREEMDQRRREEIGLIEKRQEDHIAELREVHERTFREMKEYYSEITSNNLETIRTLKDEVYARKRTEAHNERAMMDVAQRNKKLTEPLAKLQRQKRELEQDLVNYLTDKEKLRAMKTEVREGEQELRTLSWEHEVLSQRLAKLEEDRDIILNRYNNMLQAIQQKATFRRVLIQGKLELVQSQLEGRDARLTELLKRANIDPESISDIEHRVRDLSLEKDIMIGNLEHLLAQQAQKQQMLVSTYEAYLRGNGMSGLDNTVQSE</sequence>
<gene>
    <name evidence="4" type="ORF">TM35_000045290</name>
</gene>
<feature type="coiled-coil region" evidence="1">
    <location>
        <begin position="292"/>
        <end position="371"/>
    </location>
</feature>
<dbReference type="STRING" id="67003.A0A1X0P612"/>
<dbReference type="GO" id="GO:0005874">
    <property type="term" value="C:microtubule"/>
    <property type="evidence" value="ECO:0007669"/>
    <property type="project" value="TreeGrafter"/>
</dbReference>
<dbReference type="InterPro" id="IPR025593">
    <property type="entry name" value="GAS8_dom"/>
</dbReference>
<dbReference type="GO" id="GO:0048870">
    <property type="term" value="P:cell motility"/>
    <property type="evidence" value="ECO:0007669"/>
    <property type="project" value="InterPro"/>
</dbReference>